<evidence type="ECO:0000259" key="6">
    <source>
        <dbReference type="PROSITE" id="PS50969"/>
    </source>
</evidence>
<dbReference type="Gene3D" id="3.40.50.1000">
    <property type="entry name" value="HAD superfamily/HAD-like"/>
    <property type="match status" value="1"/>
</dbReference>
<dbReference type="OrthoDB" id="277011at2759"/>
<evidence type="ECO:0000313" key="7">
    <source>
        <dbReference type="EMBL" id="KAJ8035920.1"/>
    </source>
</evidence>
<dbReference type="InterPro" id="IPR050365">
    <property type="entry name" value="TIM50"/>
</dbReference>
<feature type="compositionally biased region" description="Basic and acidic residues" evidence="5">
    <location>
        <begin position="147"/>
        <end position="162"/>
    </location>
</feature>
<dbReference type="PANTHER" id="PTHR12210">
    <property type="entry name" value="DULLARD PROTEIN PHOSPHATASE"/>
    <property type="match status" value="1"/>
</dbReference>
<dbReference type="AlphaFoldDB" id="A0A9Q1C012"/>
<accession>A0A9Q1C012</accession>
<keyword evidence="2" id="KW-0904">Protein phosphatase</keyword>
<feature type="domain" description="FCP1 homology" evidence="6">
    <location>
        <begin position="263"/>
        <end position="422"/>
    </location>
</feature>
<dbReference type="PROSITE" id="PS50969">
    <property type="entry name" value="FCP1"/>
    <property type="match status" value="1"/>
</dbReference>
<evidence type="ECO:0000256" key="4">
    <source>
        <dbReference type="ARBA" id="ARBA00038355"/>
    </source>
</evidence>
<evidence type="ECO:0000256" key="1">
    <source>
        <dbReference type="ARBA" id="ARBA00022801"/>
    </source>
</evidence>
<keyword evidence="1" id="KW-0378">Hydrolase</keyword>
<dbReference type="SMART" id="SM00577">
    <property type="entry name" value="CPDc"/>
    <property type="match status" value="1"/>
</dbReference>
<feature type="region of interest" description="Disordered" evidence="5">
    <location>
        <begin position="147"/>
        <end position="170"/>
    </location>
</feature>
<dbReference type="Proteomes" id="UP001152320">
    <property type="component" value="Chromosome 9"/>
</dbReference>
<evidence type="ECO:0000256" key="2">
    <source>
        <dbReference type="ARBA" id="ARBA00022912"/>
    </source>
</evidence>
<name>A0A9Q1C012_HOLLE</name>
<dbReference type="SUPFAM" id="SSF56784">
    <property type="entry name" value="HAD-like"/>
    <property type="match status" value="1"/>
</dbReference>
<evidence type="ECO:0000313" key="8">
    <source>
        <dbReference type="Proteomes" id="UP001152320"/>
    </source>
</evidence>
<protein>
    <submittedName>
        <fullName evidence="7">CTD small phosphatase-like protein 2</fullName>
    </submittedName>
</protein>
<dbReference type="GO" id="GO:0004721">
    <property type="term" value="F:phosphoprotein phosphatase activity"/>
    <property type="evidence" value="ECO:0007669"/>
    <property type="project" value="UniProtKB-KW"/>
</dbReference>
<dbReference type="NCBIfam" id="TIGR02251">
    <property type="entry name" value="HIF-SF_euk"/>
    <property type="match status" value="1"/>
</dbReference>
<gene>
    <name evidence="7" type="ORF">HOLleu_19744</name>
</gene>
<dbReference type="InterPro" id="IPR023214">
    <property type="entry name" value="HAD_sf"/>
</dbReference>
<dbReference type="GO" id="GO:0005634">
    <property type="term" value="C:nucleus"/>
    <property type="evidence" value="ECO:0007669"/>
    <property type="project" value="UniProtKB-ARBA"/>
</dbReference>
<sequence>MSRRRRRSRPNQAKVCRKFPEVSACAEVIKMTTTIKDYNGPVVNGVFCNGDANYNNNVTKRKYCEESCPDQMIASTPVCHKISRREPDDNNNNDAVTESLVTSKSTFSPDCPDPCSPPRTSLFGTIFSPLYQFFGDKNDMNKEMVCDPDSKMGLIGDEREADRPDEEEEEEIKMPVIENNNNYKMDTPVGVNGESYQDPNGNSLVMAPPASNHVMYIDDGGFDSDYTMEEEYETFDPYYFIKQLPPLTEEQRNRVPALPLKTRSAPEYSLVLDLDETLVHCSLTELENCNMSFPVLFQDVTYQVYVRTRPYFREFLERMSKMYEIILFTASKKVYADKLLNLLDPDKKLVRYRLFREHCICVQGNYIKDLNILGRDLRKTVIVDNSPQAFGYQLNNGIPIESWFEDTNDKELLKLIPFLESLVDQHDDVRPLVRETFRLHELLPPD</sequence>
<dbReference type="FunFam" id="3.40.50.1000:FF:000015">
    <property type="entry name" value="CTD small phosphatase-like protein 2"/>
    <property type="match status" value="1"/>
</dbReference>
<dbReference type="Pfam" id="PF03031">
    <property type="entry name" value="NIF"/>
    <property type="match status" value="1"/>
</dbReference>
<reference evidence="7" key="1">
    <citation type="submission" date="2021-10" db="EMBL/GenBank/DDBJ databases">
        <title>Tropical sea cucumber genome reveals ecological adaptation and Cuvierian tubules defense mechanism.</title>
        <authorList>
            <person name="Chen T."/>
        </authorList>
    </citation>
    <scope>NUCLEOTIDE SEQUENCE</scope>
    <source>
        <strain evidence="7">Nanhai2018</strain>
        <tissue evidence="7">Muscle</tissue>
    </source>
</reference>
<comment type="caution">
    <text evidence="7">The sequence shown here is derived from an EMBL/GenBank/DDBJ whole genome shotgun (WGS) entry which is preliminary data.</text>
</comment>
<evidence type="ECO:0000256" key="5">
    <source>
        <dbReference type="SAM" id="MobiDB-lite"/>
    </source>
</evidence>
<dbReference type="InterPro" id="IPR036412">
    <property type="entry name" value="HAD-like_sf"/>
</dbReference>
<dbReference type="EMBL" id="JAIZAY010000009">
    <property type="protein sequence ID" value="KAJ8035920.1"/>
    <property type="molecule type" value="Genomic_DNA"/>
</dbReference>
<comment type="similarity">
    <text evidence="4">Belongs to the CTDSPL2 family.</text>
</comment>
<evidence type="ECO:0000256" key="3">
    <source>
        <dbReference type="ARBA" id="ARBA00037324"/>
    </source>
</evidence>
<dbReference type="CDD" id="cd07521">
    <property type="entry name" value="HAD_FCP1-like"/>
    <property type="match status" value="1"/>
</dbReference>
<organism evidence="7 8">
    <name type="scientific">Holothuria leucospilota</name>
    <name type="common">Black long sea cucumber</name>
    <name type="synonym">Mertensiothuria leucospilota</name>
    <dbReference type="NCBI Taxonomy" id="206669"/>
    <lineage>
        <taxon>Eukaryota</taxon>
        <taxon>Metazoa</taxon>
        <taxon>Echinodermata</taxon>
        <taxon>Eleutherozoa</taxon>
        <taxon>Echinozoa</taxon>
        <taxon>Holothuroidea</taxon>
        <taxon>Aspidochirotacea</taxon>
        <taxon>Aspidochirotida</taxon>
        <taxon>Holothuriidae</taxon>
        <taxon>Holothuria</taxon>
    </lineage>
</organism>
<dbReference type="InterPro" id="IPR004274">
    <property type="entry name" value="FCP1_dom"/>
</dbReference>
<comment type="function">
    <text evidence="3">Probable phosphatase.</text>
</comment>
<dbReference type="InterPro" id="IPR011948">
    <property type="entry name" value="Dullard_phosphatase"/>
</dbReference>
<keyword evidence="8" id="KW-1185">Reference proteome</keyword>
<proteinExistence type="inferred from homology"/>